<dbReference type="Gene3D" id="3.20.20.150">
    <property type="entry name" value="Divalent-metal-dependent TIM barrel enzymes"/>
    <property type="match status" value="1"/>
</dbReference>
<evidence type="ECO:0000313" key="4">
    <source>
        <dbReference type="EMBL" id="SFE43339.1"/>
    </source>
</evidence>
<keyword evidence="1 4" id="KW-0413">Isomerase</keyword>
<feature type="signal peptide" evidence="2">
    <location>
        <begin position="1"/>
        <end position="26"/>
    </location>
</feature>
<dbReference type="PANTHER" id="PTHR43489">
    <property type="entry name" value="ISOMERASE"/>
    <property type="match status" value="1"/>
</dbReference>
<keyword evidence="2" id="KW-0732">Signal</keyword>
<dbReference type="Proteomes" id="UP000199477">
    <property type="component" value="Unassembled WGS sequence"/>
</dbReference>
<protein>
    <submittedName>
        <fullName evidence="4">Hydroxypyruvate isomerase</fullName>
    </submittedName>
</protein>
<accession>A0A1I2AHT8</accession>
<dbReference type="STRING" id="500610.SAMN02799615_01035"/>
<dbReference type="InterPro" id="IPR036237">
    <property type="entry name" value="Xyl_isomerase-like_sf"/>
</dbReference>
<keyword evidence="4" id="KW-0670">Pyruvate</keyword>
<evidence type="ECO:0000256" key="2">
    <source>
        <dbReference type="SAM" id="SignalP"/>
    </source>
</evidence>
<dbReference type="RefSeq" id="WP_026636405.1">
    <property type="nucleotide sequence ID" value="NZ_FONH01000002.1"/>
</dbReference>
<dbReference type="InterPro" id="IPR006311">
    <property type="entry name" value="TAT_signal"/>
</dbReference>
<evidence type="ECO:0000259" key="3">
    <source>
        <dbReference type="Pfam" id="PF01261"/>
    </source>
</evidence>
<sequence length="297" mass="31837">MTNSRGITRRAMLGQLAAAAAFGATAALAPAGTASAAPQKAGPGRLKQSLSRWTSKAPLPELCKRLKSLGFAGVDLLYADEWAMVNDSGLKVTMGYPAKRDNFIAMGFNDPANHATLLKELETTIPLAQKAGVTNVITMFGNRVPGIDENQARDNCIAGLSKIAPLAAEHGVTLCVELLNSKVDHHGYQGDSTRFGVAVMKGIGSPNVKLLYDIYHMQIMEGDVIRTIRDNFQWIGHFHTGGVPGRHEIDGTQELNYHAVAKAIADLGYQGYIAHEFMPAGPDPFAAFADAYKICTV</sequence>
<organism evidence="4 5">
    <name type="scientific">Dyella marensis</name>
    <dbReference type="NCBI Taxonomy" id="500610"/>
    <lineage>
        <taxon>Bacteria</taxon>
        <taxon>Pseudomonadati</taxon>
        <taxon>Pseudomonadota</taxon>
        <taxon>Gammaproteobacteria</taxon>
        <taxon>Lysobacterales</taxon>
        <taxon>Rhodanobacteraceae</taxon>
        <taxon>Dyella</taxon>
    </lineage>
</organism>
<keyword evidence="5" id="KW-1185">Reference proteome</keyword>
<feature type="domain" description="Xylose isomerase-like TIM barrel" evidence="3">
    <location>
        <begin position="66"/>
        <end position="277"/>
    </location>
</feature>
<dbReference type="InterPro" id="IPR050417">
    <property type="entry name" value="Sugar_Epim/Isomerase"/>
</dbReference>
<reference evidence="5" key="1">
    <citation type="submission" date="2016-10" db="EMBL/GenBank/DDBJ databases">
        <authorList>
            <person name="Varghese N."/>
            <person name="Submissions S."/>
        </authorList>
    </citation>
    <scope>NUCLEOTIDE SEQUENCE [LARGE SCALE GENOMIC DNA]</scope>
    <source>
        <strain evidence="5">UNC178MFTsu3.1</strain>
    </source>
</reference>
<dbReference type="EMBL" id="FONH01000002">
    <property type="protein sequence ID" value="SFE43339.1"/>
    <property type="molecule type" value="Genomic_DNA"/>
</dbReference>
<dbReference type="GO" id="GO:0016853">
    <property type="term" value="F:isomerase activity"/>
    <property type="evidence" value="ECO:0007669"/>
    <property type="project" value="UniProtKB-KW"/>
</dbReference>
<feature type="chain" id="PRO_5011623853" evidence="2">
    <location>
        <begin position="27"/>
        <end position="297"/>
    </location>
</feature>
<dbReference type="InterPro" id="IPR013022">
    <property type="entry name" value="Xyl_isomerase-like_TIM-brl"/>
</dbReference>
<evidence type="ECO:0000313" key="5">
    <source>
        <dbReference type="Proteomes" id="UP000199477"/>
    </source>
</evidence>
<gene>
    <name evidence="4" type="ORF">SAMN02799615_01035</name>
</gene>
<dbReference type="PROSITE" id="PS51318">
    <property type="entry name" value="TAT"/>
    <property type="match status" value="1"/>
</dbReference>
<dbReference type="PANTHER" id="PTHR43489:SF3">
    <property type="entry name" value="XYLOSE ISOMERASE DOMAIN PROTEIN TIM BARREL"/>
    <property type="match status" value="1"/>
</dbReference>
<dbReference type="SUPFAM" id="SSF51658">
    <property type="entry name" value="Xylose isomerase-like"/>
    <property type="match status" value="1"/>
</dbReference>
<evidence type="ECO:0000256" key="1">
    <source>
        <dbReference type="ARBA" id="ARBA00023235"/>
    </source>
</evidence>
<name>A0A1I2AHT8_9GAMM</name>
<proteinExistence type="predicted"/>
<dbReference type="Pfam" id="PF01261">
    <property type="entry name" value="AP_endonuc_2"/>
    <property type="match status" value="1"/>
</dbReference>
<dbReference type="AlphaFoldDB" id="A0A1I2AHT8"/>